<evidence type="ECO:0000256" key="2">
    <source>
        <dbReference type="ARBA" id="ARBA00022801"/>
    </source>
</evidence>
<dbReference type="PANTHER" id="PTHR30480:SF16">
    <property type="entry name" value="GLYCOSIDE HYDROLASE FAMILY 3 DOMAIN PROTEIN"/>
    <property type="match status" value="1"/>
</dbReference>
<dbReference type="InterPro" id="IPR017853">
    <property type="entry name" value="GH"/>
</dbReference>
<dbReference type="InterPro" id="IPR001764">
    <property type="entry name" value="Glyco_hydro_3_N"/>
</dbReference>
<evidence type="ECO:0000256" key="3">
    <source>
        <dbReference type="ARBA" id="ARBA00023295"/>
    </source>
</evidence>
<reference evidence="6 7" key="1">
    <citation type="submission" date="2023-12" db="EMBL/GenBank/DDBJ databases">
        <title>Streptomyces sp. V4-01.</title>
        <authorList>
            <person name="Somphong A."/>
            <person name="Phongsopitanun W."/>
        </authorList>
    </citation>
    <scope>NUCLEOTIDE SEQUENCE [LARGE SCALE GENOMIC DNA]</scope>
    <source>
        <strain evidence="6 7">V4-01</strain>
    </source>
</reference>
<evidence type="ECO:0000259" key="5">
    <source>
        <dbReference type="Pfam" id="PF00933"/>
    </source>
</evidence>
<feature type="compositionally biased region" description="Low complexity" evidence="4">
    <location>
        <begin position="272"/>
        <end position="286"/>
    </location>
</feature>
<dbReference type="InterPro" id="IPR050226">
    <property type="entry name" value="NagZ_Beta-hexosaminidase"/>
</dbReference>
<keyword evidence="7" id="KW-1185">Reference proteome</keyword>
<dbReference type="GO" id="GO:0016787">
    <property type="term" value="F:hydrolase activity"/>
    <property type="evidence" value="ECO:0007669"/>
    <property type="project" value="UniProtKB-KW"/>
</dbReference>
<dbReference type="Proteomes" id="UP001344658">
    <property type="component" value="Unassembled WGS sequence"/>
</dbReference>
<proteinExistence type="inferred from homology"/>
<dbReference type="PANTHER" id="PTHR30480">
    <property type="entry name" value="BETA-HEXOSAMINIDASE-RELATED"/>
    <property type="match status" value="1"/>
</dbReference>
<organism evidence="6 7">
    <name type="scientific">Actinacidiphila polyblastidii</name>
    <dbReference type="NCBI Taxonomy" id="3110430"/>
    <lineage>
        <taxon>Bacteria</taxon>
        <taxon>Bacillati</taxon>
        <taxon>Actinomycetota</taxon>
        <taxon>Actinomycetes</taxon>
        <taxon>Kitasatosporales</taxon>
        <taxon>Streptomycetaceae</taxon>
        <taxon>Actinacidiphila</taxon>
    </lineage>
</organism>
<feature type="region of interest" description="Disordered" evidence="4">
    <location>
        <begin position="259"/>
        <end position="286"/>
    </location>
</feature>
<dbReference type="RefSeq" id="WP_330794221.1">
    <property type="nucleotide sequence ID" value="NZ_JAZEWV010000006.1"/>
</dbReference>
<protein>
    <submittedName>
        <fullName evidence="6">Glycoside hydrolase family 3 N-terminal domain-containing protein</fullName>
    </submittedName>
</protein>
<evidence type="ECO:0000313" key="7">
    <source>
        <dbReference type="Proteomes" id="UP001344658"/>
    </source>
</evidence>
<evidence type="ECO:0000313" key="6">
    <source>
        <dbReference type="EMBL" id="MEE4542287.1"/>
    </source>
</evidence>
<dbReference type="InterPro" id="IPR036962">
    <property type="entry name" value="Glyco_hydro_3_N_sf"/>
</dbReference>
<name>A0ABU7PB47_9ACTN</name>
<evidence type="ECO:0000256" key="4">
    <source>
        <dbReference type="SAM" id="MobiDB-lite"/>
    </source>
</evidence>
<comment type="similarity">
    <text evidence="1">Belongs to the glycosyl hydrolase 3 family.</text>
</comment>
<comment type="caution">
    <text evidence="6">The sequence shown here is derived from an EMBL/GenBank/DDBJ whole genome shotgun (WGS) entry which is preliminary data.</text>
</comment>
<dbReference type="SUPFAM" id="SSF51445">
    <property type="entry name" value="(Trans)glycosidases"/>
    <property type="match status" value="1"/>
</dbReference>
<keyword evidence="3" id="KW-0326">Glycosidase</keyword>
<sequence>MNAVRRLTVLVDSCLLPSVSGAAGRLPDWILRGLERGTPGIAVHAYGSAARSAASALRAALPDALTGHPGPRRAVGGRAAAAELVATGANLHLGVRPGPAADETRVFVTDLQTHGVAAALGPFTGAGSLRPFAEGAAAGVRAITAGHSPADSGRLPAALDVAAITGILRGELGYGGVVVSDALDAPSIVDGWGVPGAAVLAWIAGVDLVRLGPSSGAGVRNAIHAAAARAVADGDLDLARLEEAADRVARLRRWASEPRMPDAPDRLHEARPAAALPAAAPATGDL</sequence>
<dbReference type="Gene3D" id="3.20.20.300">
    <property type="entry name" value="Glycoside hydrolase, family 3, N-terminal domain"/>
    <property type="match status" value="1"/>
</dbReference>
<accession>A0ABU7PB47</accession>
<gene>
    <name evidence="6" type="ORF">V2S66_09980</name>
</gene>
<feature type="compositionally biased region" description="Basic and acidic residues" evidence="4">
    <location>
        <begin position="259"/>
        <end position="271"/>
    </location>
</feature>
<evidence type="ECO:0000256" key="1">
    <source>
        <dbReference type="ARBA" id="ARBA00005336"/>
    </source>
</evidence>
<dbReference type="Pfam" id="PF00933">
    <property type="entry name" value="Glyco_hydro_3"/>
    <property type="match status" value="1"/>
</dbReference>
<dbReference type="EMBL" id="JAZEWV010000006">
    <property type="protein sequence ID" value="MEE4542287.1"/>
    <property type="molecule type" value="Genomic_DNA"/>
</dbReference>
<feature type="domain" description="Glycoside hydrolase family 3 N-terminal" evidence="5">
    <location>
        <begin position="128"/>
        <end position="251"/>
    </location>
</feature>
<keyword evidence="2 6" id="KW-0378">Hydrolase</keyword>